<organism evidence="1">
    <name type="scientific">Cucumis melo</name>
    <name type="common">Muskmelon</name>
    <dbReference type="NCBI Taxonomy" id="3656"/>
    <lineage>
        <taxon>Eukaryota</taxon>
        <taxon>Viridiplantae</taxon>
        <taxon>Streptophyta</taxon>
        <taxon>Embryophyta</taxon>
        <taxon>Tracheophyta</taxon>
        <taxon>Spermatophyta</taxon>
        <taxon>Magnoliopsida</taxon>
        <taxon>eudicotyledons</taxon>
        <taxon>Gunneridae</taxon>
        <taxon>Pentapetalae</taxon>
        <taxon>rosids</taxon>
        <taxon>fabids</taxon>
        <taxon>Cucurbitales</taxon>
        <taxon>Cucurbitaceae</taxon>
        <taxon>Benincaseae</taxon>
        <taxon>Cucumis</taxon>
    </lineage>
</organism>
<proteinExistence type="predicted"/>
<reference evidence="1" key="1">
    <citation type="submission" date="2023-03" db="UniProtKB">
        <authorList>
            <consortium name="EnsemblPlants"/>
        </authorList>
    </citation>
    <scope>IDENTIFICATION</scope>
</reference>
<dbReference type="EnsemblPlants" id="MELO3C015147.2.1">
    <property type="protein sequence ID" value="MELO3C015147.2.1"/>
    <property type="gene ID" value="MELO3C015147.2"/>
</dbReference>
<accession>A0A9I9D9Q4</accession>
<protein>
    <submittedName>
        <fullName evidence="1">Uncharacterized protein</fullName>
    </submittedName>
</protein>
<sequence>MACLEGKADVAARLMEVISSGKGGSLRRMSLERMADEEATEVGSVVDETAVDEKDAATCVGLSSRAQLD</sequence>
<evidence type="ECO:0000313" key="1">
    <source>
        <dbReference type="EnsemblPlants" id="MELO3C015147.2.1"/>
    </source>
</evidence>
<dbReference type="AlphaFoldDB" id="A0A9I9D9Q4"/>
<dbReference type="Gramene" id="MELO3C015147.2.1">
    <property type="protein sequence ID" value="MELO3C015147.2.1"/>
    <property type="gene ID" value="MELO3C015147.2"/>
</dbReference>
<name>A0A9I9D9Q4_CUCME</name>